<accession>A0ABU9AY22</accession>
<dbReference type="RefSeq" id="WP_341406038.1">
    <property type="nucleotide sequence ID" value="NZ_JBBUKT010000007.1"/>
</dbReference>
<feature type="domain" description="Glycosyl transferase family 1" evidence="1">
    <location>
        <begin position="182"/>
        <end position="357"/>
    </location>
</feature>
<protein>
    <submittedName>
        <fullName evidence="3">Glycosyltransferase family 4 protein</fullName>
    </submittedName>
</protein>
<dbReference type="Gene3D" id="3.40.50.2000">
    <property type="entry name" value="Glycogen Phosphorylase B"/>
    <property type="match status" value="2"/>
</dbReference>
<dbReference type="PANTHER" id="PTHR12526:SF572">
    <property type="entry name" value="BLL5144 PROTEIN"/>
    <property type="match status" value="1"/>
</dbReference>
<dbReference type="SUPFAM" id="SSF53756">
    <property type="entry name" value="UDP-Glycosyltransferase/glycogen phosphorylase"/>
    <property type="match status" value="1"/>
</dbReference>
<proteinExistence type="predicted"/>
<keyword evidence="4" id="KW-1185">Reference proteome</keyword>
<gene>
    <name evidence="3" type="ORF">WKV53_17350</name>
</gene>
<dbReference type="InterPro" id="IPR001296">
    <property type="entry name" value="Glyco_trans_1"/>
</dbReference>
<dbReference type="SUPFAM" id="SSF48208">
    <property type="entry name" value="Six-hairpin glycosidases"/>
    <property type="match status" value="1"/>
</dbReference>
<dbReference type="Proteomes" id="UP001371305">
    <property type="component" value="Unassembled WGS sequence"/>
</dbReference>
<evidence type="ECO:0000313" key="3">
    <source>
        <dbReference type="EMBL" id="MEK7952280.1"/>
    </source>
</evidence>
<evidence type="ECO:0000313" key="4">
    <source>
        <dbReference type="Proteomes" id="UP001371305"/>
    </source>
</evidence>
<dbReference type="Pfam" id="PF13439">
    <property type="entry name" value="Glyco_transf_4"/>
    <property type="match status" value="1"/>
</dbReference>
<dbReference type="EMBL" id="JBBUKT010000007">
    <property type="protein sequence ID" value="MEK7952280.1"/>
    <property type="molecule type" value="Genomic_DNA"/>
</dbReference>
<dbReference type="InterPro" id="IPR008928">
    <property type="entry name" value="6-hairpin_glycosidase_sf"/>
</dbReference>
<evidence type="ECO:0000259" key="1">
    <source>
        <dbReference type="Pfam" id="PF00534"/>
    </source>
</evidence>
<dbReference type="PANTHER" id="PTHR12526">
    <property type="entry name" value="GLYCOSYLTRANSFERASE"/>
    <property type="match status" value="1"/>
</dbReference>
<comment type="caution">
    <text evidence="3">The sequence shown here is derived from an EMBL/GenBank/DDBJ whole genome shotgun (WGS) entry which is preliminary data.</text>
</comment>
<dbReference type="Pfam" id="PF00534">
    <property type="entry name" value="Glycos_transf_1"/>
    <property type="match status" value="1"/>
</dbReference>
<evidence type="ECO:0000259" key="2">
    <source>
        <dbReference type="Pfam" id="PF13439"/>
    </source>
</evidence>
<organism evidence="3 4">
    <name type="scientific">Luteolibacter soli</name>
    <dbReference type="NCBI Taxonomy" id="3135280"/>
    <lineage>
        <taxon>Bacteria</taxon>
        <taxon>Pseudomonadati</taxon>
        <taxon>Verrucomicrobiota</taxon>
        <taxon>Verrucomicrobiia</taxon>
        <taxon>Verrucomicrobiales</taxon>
        <taxon>Verrucomicrobiaceae</taxon>
        <taxon>Luteolibacter</taxon>
    </lineage>
</organism>
<name>A0ABU9AY22_9BACT</name>
<reference evidence="3 4" key="1">
    <citation type="submission" date="2024-04" db="EMBL/GenBank/DDBJ databases">
        <title>Luteolibacter sp. isolated from soil.</title>
        <authorList>
            <person name="An J."/>
        </authorList>
    </citation>
    <scope>NUCLEOTIDE SEQUENCE [LARGE SCALE GENOMIC DNA]</scope>
    <source>
        <strain evidence="3 4">Y139</strain>
    </source>
</reference>
<sequence length="750" mass="82192">MKTLSRIAFLGGYVPRKCGIATFTHDLFSAVNAGSPGSEAWVAAVTDQADGYNYPPEVRLKLDEGDPDSYRRVARHLNFSRPDVLCVQHEFGIYGGPAGSHLLALLKEVNAPVVTTLHTILAKPDIDQRRVMDELIRRSSRLVVMAGRGAKILQEVYGVDSQKIDVIPHGIPDVPFGGGKEAKKELGYEGNRLLLTFGLLGPGKGIEHAIRAMPAIVEQEPNAVYVILGATHPHLVAREGERYRLGLEALAEECGVSDHVIFDNRFVSPEDLDRFMAAADIYLTPYPNEAQITSGTLARAFGAGKAVVSTPYWHAQELLADGAGVLVPAGDADAISREVCQLMGDPERMEAMCRKAHQDGRAMIWPAVAERYLESFAKAESKVAPAVGYSSRMPLPPVVRLEHVERMSDGTGIFQHATYNVPNFHEGYCTDDNARSFLLCLQLDSHGVPAPENVERLATTYLAFLAAAFNPANGRFRNFMTHGRAWLEETGSEDSHGRALWALGTGCSRTRNDGHRMLCMHVFQQAIGAVEGFTSPRAWSFAMLGIHEYLKAFPGDLGLHRLLQSLGQRLMVLWKRSSRRDWRWFEDILSYDNARIAQALIASGSRMPGSESLKVGLESLAWLAEIQTASAGHFRPIGSDGFYPRKGERAEYDQQPVEAQAMVSACLEAWRVTSRPMWLKEARRAFDWFLGGNDLGLPLFDAATGGCCDGLQPTRLNANQGAESSLAFSLSLAEMLAAEASSAETVKQIA</sequence>
<dbReference type="InterPro" id="IPR028098">
    <property type="entry name" value="Glyco_trans_4-like_N"/>
</dbReference>
<dbReference type="CDD" id="cd03822">
    <property type="entry name" value="GT4_mannosyltransferase-like"/>
    <property type="match status" value="1"/>
</dbReference>
<feature type="domain" description="Glycosyltransferase subfamily 4-like N-terminal" evidence="2">
    <location>
        <begin position="64"/>
        <end position="171"/>
    </location>
</feature>